<dbReference type="EMBL" id="BQNL01000001">
    <property type="protein sequence ID" value="GKH13388.1"/>
    <property type="molecule type" value="Genomic_DNA"/>
</dbReference>
<organism evidence="1 2">
    <name type="scientific">Bacteroides uniformis</name>
    <dbReference type="NCBI Taxonomy" id="820"/>
    <lineage>
        <taxon>Bacteria</taxon>
        <taxon>Pseudomonadati</taxon>
        <taxon>Bacteroidota</taxon>
        <taxon>Bacteroidia</taxon>
        <taxon>Bacteroidales</taxon>
        <taxon>Bacteroidaceae</taxon>
        <taxon>Bacteroides</taxon>
    </lineage>
</organism>
<name>A0AA37N7G0_BACUN</name>
<sequence>MISIKSIEYGNKRVWFQWFQDEWLFGLVPSFGSAYGSDNLWVYHFCAYLDPFGVSVSDMVYYVCRLYGAGAERGACYGVLW</sequence>
<evidence type="ECO:0000313" key="1">
    <source>
        <dbReference type="EMBL" id="GKH13388.1"/>
    </source>
</evidence>
<gene>
    <name evidence="1" type="ORF">CE91St12_15980</name>
</gene>
<comment type="caution">
    <text evidence="1">The sequence shown here is derived from an EMBL/GenBank/DDBJ whole genome shotgun (WGS) entry which is preliminary data.</text>
</comment>
<protein>
    <submittedName>
        <fullName evidence="1">Uncharacterized protein</fullName>
    </submittedName>
</protein>
<reference evidence="1" key="1">
    <citation type="submission" date="2022-01" db="EMBL/GenBank/DDBJ databases">
        <title>Novel bile acid biosynthetic pathways are enriched in the microbiome of centenarians.</title>
        <authorList>
            <person name="Sato Y."/>
            <person name="Atarashi K."/>
            <person name="Plichta R.D."/>
            <person name="Arai Y."/>
            <person name="Sasajima S."/>
            <person name="Kearney M.S."/>
            <person name="Suda W."/>
            <person name="Takeshita K."/>
            <person name="Sasaki T."/>
            <person name="Okamoto S."/>
            <person name="Skelly N.A."/>
            <person name="Okamura Y."/>
            <person name="Vlamakis H."/>
            <person name="Li Y."/>
            <person name="Tanoue T."/>
            <person name="Takei H."/>
            <person name="Nittono H."/>
            <person name="Narushima S."/>
            <person name="Irie J."/>
            <person name="Itoh H."/>
            <person name="Moriya K."/>
            <person name="Sugiura Y."/>
            <person name="Suematsu M."/>
            <person name="Moritoki N."/>
            <person name="Shibata S."/>
            <person name="Littman R.D."/>
            <person name="Fischbach A.M."/>
            <person name="Uwamino Y."/>
            <person name="Inoue T."/>
            <person name="Honda A."/>
            <person name="Hattori M."/>
            <person name="Murai T."/>
            <person name="Xavier J.R."/>
            <person name="Hirose N."/>
            <person name="Honda K."/>
        </authorList>
    </citation>
    <scope>NUCLEOTIDE SEQUENCE</scope>
    <source>
        <strain evidence="1">CE91-St12</strain>
    </source>
</reference>
<evidence type="ECO:0000313" key="2">
    <source>
        <dbReference type="Proteomes" id="UP001055048"/>
    </source>
</evidence>
<proteinExistence type="predicted"/>
<accession>A0AA37N7G0</accession>
<dbReference type="Proteomes" id="UP001055048">
    <property type="component" value="Unassembled WGS sequence"/>
</dbReference>
<dbReference type="AlphaFoldDB" id="A0AA37N7G0"/>